<dbReference type="eggNOG" id="COG1061">
    <property type="taxonomic scope" value="Bacteria"/>
</dbReference>
<dbReference type="Pfam" id="PF13087">
    <property type="entry name" value="AAA_12"/>
    <property type="match status" value="1"/>
</dbReference>
<evidence type="ECO:0000256" key="3">
    <source>
        <dbReference type="ARBA" id="ARBA00022801"/>
    </source>
</evidence>
<dbReference type="EMBL" id="CP000230">
    <property type="protein sequence ID" value="ABC23321.1"/>
    <property type="molecule type" value="Genomic_DNA"/>
</dbReference>
<dbReference type="KEGG" id="rru:Rru_A2521"/>
<evidence type="ECO:0000259" key="6">
    <source>
        <dbReference type="Pfam" id="PF13086"/>
    </source>
</evidence>
<evidence type="ECO:0000313" key="9">
    <source>
        <dbReference type="EMBL" id="ABC23321.1"/>
    </source>
</evidence>
<dbReference type="HOGENOM" id="CLU_000738_1_0_5"/>
<reference evidence="9 10" key="1">
    <citation type="journal article" date="2011" name="Stand. Genomic Sci.">
        <title>Complete genome sequence of Rhodospirillum rubrum type strain (S1).</title>
        <authorList>
            <person name="Munk A.C."/>
            <person name="Copeland A."/>
            <person name="Lucas S."/>
            <person name="Lapidus A."/>
            <person name="Del Rio T.G."/>
            <person name="Barry K."/>
            <person name="Detter J.C."/>
            <person name="Hammon N."/>
            <person name="Israni S."/>
            <person name="Pitluck S."/>
            <person name="Brettin T."/>
            <person name="Bruce D."/>
            <person name="Han C."/>
            <person name="Tapia R."/>
            <person name="Gilna P."/>
            <person name="Schmutz J."/>
            <person name="Larimer F."/>
            <person name="Land M."/>
            <person name="Kyrpides N.C."/>
            <person name="Mavromatis K."/>
            <person name="Richardson P."/>
            <person name="Rohde M."/>
            <person name="Goker M."/>
            <person name="Klenk H.P."/>
            <person name="Zhang Y."/>
            <person name="Roberts G.P."/>
            <person name="Reslewic S."/>
            <person name="Schwartz D.C."/>
        </authorList>
    </citation>
    <scope>NUCLEOTIDE SEQUENCE [LARGE SCALE GENOMIC DNA]</scope>
    <source>
        <strain evidence="10">ATCC 11170 / ATH 1.1.1 / DSM 467 / LMG 4362 / NCIMB 8255 / S1</strain>
    </source>
</reference>
<dbReference type="Pfam" id="PF13086">
    <property type="entry name" value="AAA_11"/>
    <property type="match status" value="2"/>
</dbReference>
<evidence type="ECO:0000256" key="5">
    <source>
        <dbReference type="ARBA" id="ARBA00022840"/>
    </source>
</evidence>
<dbReference type="InterPro" id="IPR049468">
    <property type="entry name" value="Restrct_endonuc-II-like_dom"/>
</dbReference>
<sequence length="1697" mass="187814">MDALAKTKKDLGNLLRYTEELLSFNDKVVFDLTREKYPRFPEHVVVGLEGVDIAVDAETWVRARRLRETPPPPCDAMFDGWVDVASHPSPNTPPKLVAERMLTLPIEEISDLAEAGLLPDLEDVMVPVKADTALPERMDVILRTANMVDFRRLWQDYIDGPWTAWAQVERPRRQAIDFYNKIYAIHLSLLSMGDDTPIELVFGAGMARWATKTERVSAPLIEQLVETELEEDGTLLIRPRRTLPHLALRPFHALEIEGCKAIERDIGAQFDALVDDPDRGFTPFDTSSFESVLRVCAARLSATGIYHPDTLGDPGDRTLPAVDGFLRITDTWVLYVRPRGEDIRKDDISRLIKKLDAVTDESDLPRPARGFVEAPSDTLPFAGEDSLIDLSGADFDLPDRALSRSLAPGAGEAFQGVRPAEEIHFFPLPYNDDQQEIIRRLQDDDTVGVLVQGPPGTGKTHTIANIICHYLATKRRVLVTAKTPEALTALQEKIPEGIRDLAIAVIHNDREGARQLENAVRILADEAKSINPRIVNEEIREKQARIASLRETIATVDRQLLAFANHNLAPMAYGDDTALPMEVAKAVVEESPRHLWFEDRLTTQARHQPRFSEADIAEIRALRHRHAGDLAYPHEALPKPADLPELARVLAAHRGLARINEIEAYANAGEIPALSLDNAIGLDGAQTLAEWLQDLGETLNDLESEGWLFDVYHGLLGLRRMDERALASLKVVLSNWIALCERGRGFALKGVILEGGAEDPAFDKALEDLAAGRNPFGVFSLFKGGLKSRIEAVRLEGHPPATREDWATIQAYRVWRQQLGLFLGRWNAIAQALDLPPLPAEGRGAESAVLRLGGLVERVWRLHEEVEPCRDALRLLFPYDLDIDEALYHGRTARLAEALAVNLEKADLADAETVKAEGLAIAQDLPLPFHAALRAICHSLGLTDIPQTAIAEAWRSILSEAVRLEAIADDIARLDALVGKVSASGAPLWAAKLRTEPPRGGDDPWTPDDWRKSWDWARAKGHLRSLGDRETVRALSEDRARAEAEQRKLFAELVRLRTFLGLKLGMSNKVEAALAKFGAAIARLGKGTGKSAGRQRRIIREAAMETAQAVPCWILPEWRVAEQLPPDLAAFDLVIIDEASQSDITALPAILRGKKVLIVGDDKQVSPTIIGLNDRKIIQLRTTFLSGLPFADQMDPATSLYELGGMVFPGKAVMLREHFRCVEPIIRFSSGFYPTPLIPLRLPKASERLDPPLIDIYVPHGRKTGEINRAESDVIVDEITKLTQDPAFQRRSIGVISLIGSAQARLIYERLVRDLGTEVIEKHRILCGSSATFQGQERDIMFLSMVACPETAIMQAERKWEQRFNVATSRARDRLVLVRSVAASHLKPGDLKARLIEHFRNPMAAGKVIEPTEVLDLCDSGFERDFGRCLLDLGYRLKPQVPVGGYRIDFVVEGADDRRLAIELDGDKYHGPDRWAHDLRRQKALERLGWIFWRCWGSSWISDRQGCLDDLKATMTRLGIEPLGMAGAGDVHTLHIEVARPAIASEPPPADLVEAPPTPTEAPLPTPGIGLDLGDGAVLAEGEEIFCFLHKKDAGTRPANGVAVARGGALHMNDAPLTPQRRGAWLQAALVVVQKAANDLNPTTGEPRVLNAWAHWFVRREATLVAIADIRKGVKSRAKRAKAGEEAAEPMLEGIDG</sequence>
<evidence type="ECO:0000256" key="4">
    <source>
        <dbReference type="ARBA" id="ARBA00022806"/>
    </source>
</evidence>
<evidence type="ECO:0000256" key="1">
    <source>
        <dbReference type="ARBA" id="ARBA00007913"/>
    </source>
</evidence>
<comment type="similarity">
    <text evidence="1">Belongs to the DNA2/NAM7 helicase family.</text>
</comment>
<dbReference type="GO" id="GO:0016787">
    <property type="term" value="F:hydrolase activity"/>
    <property type="evidence" value="ECO:0007669"/>
    <property type="project" value="UniProtKB-KW"/>
</dbReference>
<feature type="domain" description="Restriction endonuclease type II-like" evidence="8">
    <location>
        <begin position="1422"/>
        <end position="1514"/>
    </location>
</feature>
<keyword evidence="5" id="KW-0067">ATP-binding</keyword>
<dbReference type="STRING" id="269796.Rru_A2521"/>
<keyword evidence="10" id="KW-1185">Reference proteome</keyword>
<dbReference type="PANTHER" id="PTHR43788">
    <property type="entry name" value="DNA2/NAM7 HELICASE FAMILY MEMBER"/>
    <property type="match status" value="1"/>
</dbReference>
<gene>
    <name evidence="9" type="ordered locus">Rru_A2521</name>
</gene>
<dbReference type="InterPro" id="IPR027417">
    <property type="entry name" value="P-loop_NTPase"/>
</dbReference>
<dbReference type="InterPro" id="IPR011335">
    <property type="entry name" value="Restrct_endonuc-II-like"/>
</dbReference>
<proteinExistence type="inferred from homology"/>
<dbReference type="InterPro" id="IPR041679">
    <property type="entry name" value="DNA2/NAM7-like_C"/>
</dbReference>
<dbReference type="eggNOG" id="COG1112">
    <property type="taxonomic scope" value="Bacteria"/>
</dbReference>
<dbReference type="SUPFAM" id="SSF52980">
    <property type="entry name" value="Restriction endonuclease-like"/>
    <property type="match status" value="1"/>
</dbReference>
<dbReference type="SUPFAM" id="SSF52540">
    <property type="entry name" value="P-loop containing nucleoside triphosphate hydrolases"/>
    <property type="match status" value="1"/>
</dbReference>
<dbReference type="PANTHER" id="PTHR43788:SF8">
    <property type="entry name" value="DNA-BINDING PROTEIN SMUBP-2"/>
    <property type="match status" value="1"/>
</dbReference>
<dbReference type="GO" id="GO:0005524">
    <property type="term" value="F:ATP binding"/>
    <property type="evidence" value="ECO:0007669"/>
    <property type="project" value="UniProtKB-KW"/>
</dbReference>
<dbReference type="InterPro" id="IPR047187">
    <property type="entry name" value="SF1_C_Upf1"/>
</dbReference>
<dbReference type="Gene3D" id="3.40.960.10">
    <property type="entry name" value="VSR Endonuclease"/>
    <property type="match status" value="1"/>
</dbReference>
<dbReference type="InterPro" id="IPR041677">
    <property type="entry name" value="DNA2/NAM7_AAA_11"/>
</dbReference>
<protein>
    <submittedName>
        <fullName evidence="9">DNA helicase, putative</fullName>
    </submittedName>
</protein>
<organism evidence="9 10">
    <name type="scientific">Rhodospirillum rubrum (strain ATCC 11170 / ATH 1.1.1 / DSM 467 / LMG 4362 / NCIMB 8255 / S1)</name>
    <dbReference type="NCBI Taxonomy" id="269796"/>
    <lineage>
        <taxon>Bacteria</taxon>
        <taxon>Pseudomonadati</taxon>
        <taxon>Pseudomonadota</taxon>
        <taxon>Alphaproteobacteria</taxon>
        <taxon>Rhodospirillales</taxon>
        <taxon>Rhodospirillaceae</taxon>
        <taxon>Rhodospirillum</taxon>
    </lineage>
</organism>
<dbReference type="EnsemblBacteria" id="ABC23321">
    <property type="protein sequence ID" value="ABC23321"/>
    <property type="gene ID" value="Rru_A2521"/>
</dbReference>
<accession>Q2RRC4</accession>
<dbReference type="Gene3D" id="3.40.50.300">
    <property type="entry name" value="P-loop containing nucleotide triphosphate hydrolases"/>
    <property type="match status" value="3"/>
</dbReference>
<evidence type="ECO:0000259" key="7">
    <source>
        <dbReference type="Pfam" id="PF13087"/>
    </source>
</evidence>
<dbReference type="PATRIC" id="fig|269796.9.peg.2628"/>
<dbReference type="GO" id="GO:0043139">
    <property type="term" value="F:5'-3' DNA helicase activity"/>
    <property type="evidence" value="ECO:0007669"/>
    <property type="project" value="TreeGrafter"/>
</dbReference>
<evidence type="ECO:0000259" key="8">
    <source>
        <dbReference type="Pfam" id="PF18741"/>
    </source>
</evidence>
<keyword evidence="2" id="KW-0547">Nucleotide-binding</keyword>
<dbReference type="InterPro" id="IPR050534">
    <property type="entry name" value="Coronavir_polyprotein_1ab"/>
</dbReference>
<feature type="domain" description="DNA2/NAM7 helicase helicase" evidence="6">
    <location>
        <begin position="1128"/>
        <end position="1170"/>
    </location>
</feature>
<keyword evidence="3" id="KW-0378">Hydrolase</keyword>
<dbReference type="Pfam" id="PF18741">
    <property type="entry name" value="MTES_1575"/>
    <property type="match status" value="1"/>
</dbReference>
<dbReference type="PhylomeDB" id="Q2RRC4"/>
<evidence type="ECO:0000313" key="10">
    <source>
        <dbReference type="Proteomes" id="UP000001929"/>
    </source>
</evidence>
<dbReference type="RefSeq" id="WP_011390274.1">
    <property type="nucleotide sequence ID" value="NC_007643.1"/>
</dbReference>
<name>Q2RRC4_RHORT</name>
<feature type="domain" description="DNA2/NAM7 helicase helicase" evidence="6">
    <location>
        <begin position="430"/>
        <end position="547"/>
    </location>
</feature>
<feature type="domain" description="DNA2/NAM7 helicase-like C-terminal" evidence="7">
    <location>
        <begin position="1264"/>
        <end position="1378"/>
    </location>
</feature>
<dbReference type="CDD" id="cd18808">
    <property type="entry name" value="SF1_C_Upf1"/>
    <property type="match status" value="1"/>
</dbReference>
<keyword evidence="4 9" id="KW-0347">Helicase</keyword>
<evidence type="ECO:0000256" key="2">
    <source>
        <dbReference type="ARBA" id="ARBA00022741"/>
    </source>
</evidence>
<dbReference type="Proteomes" id="UP000001929">
    <property type="component" value="Chromosome"/>
</dbReference>